<dbReference type="EMBL" id="KV893451">
    <property type="protein sequence ID" value="OON19280.1"/>
    <property type="molecule type" value="Genomic_DNA"/>
</dbReference>
<protein>
    <submittedName>
        <fullName evidence="1">Uncharacterized protein</fullName>
    </submittedName>
</protein>
<organism evidence="1 2">
    <name type="scientific">Opisthorchis viverrini</name>
    <name type="common">Southeast Asian liver fluke</name>
    <dbReference type="NCBI Taxonomy" id="6198"/>
    <lineage>
        <taxon>Eukaryota</taxon>
        <taxon>Metazoa</taxon>
        <taxon>Spiralia</taxon>
        <taxon>Lophotrochozoa</taxon>
        <taxon>Platyhelminthes</taxon>
        <taxon>Trematoda</taxon>
        <taxon>Digenea</taxon>
        <taxon>Opisthorchiida</taxon>
        <taxon>Opisthorchiata</taxon>
        <taxon>Opisthorchiidae</taxon>
        <taxon>Opisthorchis</taxon>
    </lineage>
</organism>
<proteinExistence type="predicted"/>
<dbReference type="Proteomes" id="UP000243686">
    <property type="component" value="Unassembled WGS sequence"/>
</dbReference>
<dbReference type="InterPro" id="IPR052247">
    <property type="entry name" value="Meiotic_Crossover_Helicase"/>
</dbReference>
<evidence type="ECO:0000313" key="1">
    <source>
        <dbReference type="EMBL" id="OON19280.1"/>
    </source>
</evidence>
<accession>A0A1S8WXX2</accession>
<dbReference type="GO" id="GO:0016787">
    <property type="term" value="F:hydrolase activity"/>
    <property type="evidence" value="ECO:0007669"/>
    <property type="project" value="UniProtKB-KW"/>
</dbReference>
<dbReference type="PANTHER" id="PTHR47835">
    <property type="entry name" value="HFM1, ATP DEPENDENT DNA HELICASE HOMOLOG"/>
    <property type="match status" value="1"/>
</dbReference>
<gene>
    <name evidence="1" type="ORF">X801_04856</name>
</gene>
<dbReference type="PANTHER" id="PTHR47835:SF3">
    <property type="entry name" value="HELICASE FOR MEIOSIS 1"/>
    <property type="match status" value="1"/>
</dbReference>
<keyword evidence="2" id="KW-1185">Reference proteome</keyword>
<sequence>MVTSLAGLLWLDLDDPNSPEDQPSTAKLDTTAPVPAASSAFKCMINILEFKKTLQFLAWMNQPFASLLNLQHLGTTDIEKLMLAGLMTLHSIENTSTSELERILEKRPPFGEQLLDSVRLIPKYVLEVEQLNAQSRSGEVDFIVSNDDCCFNKMTADVQKITEGSSR</sequence>
<dbReference type="SUPFAM" id="SSF158702">
    <property type="entry name" value="Sec63 N-terminal domain-like"/>
    <property type="match status" value="1"/>
</dbReference>
<dbReference type="AlphaFoldDB" id="A0A1S8WXX2"/>
<name>A0A1S8WXX2_OPIVI</name>
<reference evidence="1 2" key="1">
    <citation type="submission" date="2015-03" db="EMBL/GenBank/DDBJ databases">
        <title>Draft genome of the nematode, Opisthorchis viverrini.</title>
        <authorList>
            <person name="Mitreva M."/>
        </authorList>
    </citation>
    <scope>NUCLEOTIDE SEQUENCE [LARGE SCALE GENOMIC DNA]</scope>
    <source>
        <strain evidence="1">Khon Kaen</strain>
    </source>
</reference>
<evidence type="ECO:0000313" key="2">
    <source>
        <dbReference type="Proteomes" id="UP000243686"/>
    </source>
</evidence>
<dbReference type="GO" id="GO:0043138">
    <property type="term" value="F:3'-5' DNA helicase activity"/>
    <property type="evidence" value="ECO:0007669"/>
    <property type="project" value="UniProtKB-EC"/>
</dbReference>